<dbReference type="Proteomes" id="UP001333710">
    <property type="component" value="Chromosome"/>
</dbReference>
<feature type="signal peptide" evidence="3">
    <location>
        <begin position="1"/>
        <end position="23"/>
    </location>
</feature>
<keyword evidence="2 3" id="KW-0732">Signal</keyword>
<organism evidence="5 6">
    <name type="scientific">Planctobacterium marinum</name>
    <dbReference type="NCBI Taxonomy" id="1631968"/>
    <lineage>
        <taxon>Bacteria</taxon>
        <taxon>Pseudomonadati</taxon>
        <taxon>Pseudomonadota</taxon>
        <taxon>Gammaproteobacteria</taxon>
        <taxon>Alteromonadales</taxon>
        <taxon>Alteromonadaceae</taxon>
        <taxon>Planctobacterium</taxon>
    </lineage>
</organism>
<dbReference type="SUPFAM" id="SSF53850">
    <property type="entry name" value="Periplasmic binding protein-like II"/>
    <property type="match status" value="1"/>
</dbReference>
<dbReference type="EMBL" id="AP027272">
    <property type="protein sequence ID" value="BDX05069.1"/>
    <property type="molecule type" value="Genomic_DNA"/>
</dbReference>
<evidence type="ECO:0000256" key="3">
    <source>
        <dbReference type="SAM" id="SignalP"/>
    </source>
</evidence>
<dbReference type="PANTHER" id="PTHR35936:SF25">
    <property type="entry name" value="ABC TRANSPORTER SUBSTRATE-BINDING PROTEIN"/>
    <property type="match status" value="1"/>
</dbReference>
<accession>A0AA48HNG3</accession>
<dbReference type="SMART" id="SM00062">
    <property type="entry name" value="PBPb"/>
    <property type="match status" value="1"/>
</dbReference>
<evidence type="ECO:0000313" key="5">
    <source>
        <dbReference type="EMBL" id="BDX05069.1"/>
    </source>
</evidence>
<dbReference type="PANTHER" id="PTHR35936">
    <property type="entry name" value="MEMBRANE-BOUND LYTIC MUREIN TRANSGLYCOSYLASE F"/>
    <property type="match status" value="1"/>
</dbReference>
<keyword evidence="6" id="KW-1185">Reference proteome</keyword>
<reference evidence="5" key="1">
    <citation type="submission" date="2023-01" db="EMBL/GenBank/DDBJ databases">
        <title>Complete genome sequence of Planctobacterium marinum strain Dej080120_11.</title>
        <authorList>
            <person name="Ueki S."/>
            <person name="Maruyama F."/>
        </authorList>
    </citation>
    <scope>NUCLEOTIDE SEQUENCE</scope>
    <source>
        <strain evidence="5">Dej080120_11</strain>
    </source>
</reference>
<evidence type="ECO:0000313" key="6">
    <source>
        <dbReference type="Proteomes" id="UP001333710"/>
    </source>
</evidence>
<protein>
    <recommendedName>
        <fullName evidence="4">Solute-binding protein family 3/N-terminal domain-containing protein</fullName>
    </recommendedName>
</protein>
<gene>
    <name evidence="5" type="ORF">MACH26_05900</name>
</gene>
<evidence type="ECO:0000256" key="1">
    <source>
        <dbReference type="ARBA" id="ARBA00010333"/>
    </source>
</evidence>
<evidence type="ECO:0000259" key="4">
    <source>
        <dbReference type="SMART" id="SM00062"/>
    </source>
</evidence>
<sequence>MLRIIKHSKGILVAMSLCNIAFANECDNFYAVGSNHAAPIAYTDEASGQPQGVAFELFSAISSELKVPVQYLAGVAWSRANAWLDVGEVDVLLGVYSTPEREQKWLLSAPFLEEGSGIFMLSNQISSVKSLQDLQGLRGGAINSSSYGELIDKHKEQLALFYTTSERELFRMLLADRLDYVVAAQWDAHHVLTDMNALQEVSVVPELGDMNTLHIAFSRKTACGKYIEQVNELINQYRASGKIDAWLNTFQRNNVSSH</sequence>
<dbReference type="InterPro" id="IPR001638">
    <property type="entry name" value="Solute-binding_3/MltF_N"/>
</dbReference>
<name>A0AA48HNG3_9ALTE</name>
<dbReference type="AlphaFoldDB" id="A0AA48HNG3"/>
<dbReference type="KEGG" id="pmaw:MACH26_05900"/>
<comment type="similarity">
    <text evidence="1">Belongs to the bacterial solute-binding protein 3 family.</text>
</comment>
<evidence type="ECO:0000256" key="2">
    <source>
        <dbReference type="ARBA" id="ARBA00022729"/>
    </source>
</evidence>
<dbReference type="Gene3D" id="3.40.190.10">
    <property type="entry name" value="Periplasmic binding protein-like II"/>
    <property type="match status" value="2"/>
</dbReference>
<dbReference type="Pfam" id="PF00497">
    <property type="entry name" value="SBP_bac_3"/>
    <property type="match status" value="1"/>
</dbReference>
<feature type="chain" id="PRO_5041335910" description="Solute-binding protein family 3/N-terminal domain-containing protein" evidence="3">
    <location>
        <begin position="24"/>
        <end position="258"/>
    </location>
</feature>
<proteinExistence type="inferred from homology"/>
<feature type="domain" description="Solute-binding protein family 3/N-terminal" evidence="4">
    <location>
        <begin position="29"/>
        <end position="253"/>
    </location>
</feature>